<dbReference type="InterPro" id="IPR050312">
    <property type="entry name" value="IolE/XylAMocC-like"/>
</dbReference>
<dbReference type="GO" id="GO:0046565">
    <property type="term" value="F:3-dehydroshikimate dehydratase activity"/>
    <property type="evidence" value="ECO:0007669"/>
    <property type="project" value="UniProtKB-UniRule"/>
</dbReference>
<dbReference type="PANTHER" id="PTHR12110:SF21">
    <property type="entry name" value="XYLOSE ISOMERASE-LIKE TIM BARREL DOMAIN-CONTAINING PROTEIN"/>
    <property type="match status" value="1"/>
</dbReference>
<dbReference type="PROSITE" id="PS51819">
    <property type="entry name" value="VOC"/>
    <property type="match status" value="1"/>
</dbReference>
<dbReference type="InterPro" id="IPR043700">
    <property type="entry name" value="DSD"/>
</dbReference>
<comment type="similarity">
    <text evidence="1">Belongs to the bacterial two-domain DSD family.</text>
</comment>
<comment type="catalytic activity">
    <reaction evidence="1">
        <text>3-dehydroshikimate = 3,4-dihydroxybenzoate + H2O</text>
        <dbReference type="Rhea" id="RHEA:24848"/>
        <dbReference type="ChEBI" id="CHEBI:15377"/>
        <dbReference type="ChEBI" id="CHEBI:16630"/>
        <dbReference type="ChEBI" id="CHEBI:36241"/>
        <dbReference type="EC" id="4.2.1.118"/>
    </reaction>
</comment>
<comment type="pathway">
    <text evidence="1">Aromatic compound metabolism; 3,4-dihydroxybenzoate biosynthesis.</text>
</comment>
<dbReference type="SUPFAM" id="SSF54593">
    <property type="entry name" value="Glyoxalase/Bleomycin resistance protein/Dihydroxybiphenyl dioxygenase"/>
    <property type="match status" value="1"/>
</dbReference>
<dbReference type="OrthoDB" id="9780241at2"/>
<dbReference type="Gene3D" id="3.10.180.10">
    <property type="entry name" value="2,3-Dihydroxybiphenyl 1,2-Dioxygenase, domain 1"/>
    <property type="match status" value="2"/>
</dbReference>
<dbReference type="PANTHER" id="PTHR12110">
    <property type="entry name" value="HYDROXYPYRUVATE ISOMERASE"/>
    <property type="match status" value="1"/>
</dbReference>
<dbReference type="Proteomes" id="UP000281738">
    <property type="component" value="Unassembled WGS sequence"/>
</dbReference>
<feature type="domain" description="VOC" evidence="2">
    <location>
        <begin position="425"/>
        <end position="561"/>
    </location>
</feature>
<keyword evidence="1" id="KW-0456">Lyase</keyword>
<keyword evidence="4" id="KW-1185">Reference proteome</keyword>
<feature type="binding site" evidence="1">
    <location>
        <position position="134"/>
    </location>
    <ligand>
        <name>a divalent metal cation</name>
        <dbReference type="ChEBI" id="CHEBI:60240"/>
        <note>catalytic</note>
    </ligand>
</feature>
<comment type="cofactor">
    <cofactor evidence="1">
        <name>a divalent metal cation</name>
        <dbReference type="ChEBI" id="CHEBI:60240"/>
    </cofactor>
</comment>
<evidence type="ECO:0000313" key="4">
    <source>
        <dbReference type="Proteomes" id="UP000281738"/>
    </source>
</evidence>
<name>A0A3N2CPR6_9ACTN</name>
<evidence type="ECO:0000313" key="3">
    <source>
        <dbReference type="EMBL" id="ROR89418.1"/>
    </source>
</evidence>
<dbReference type="AlphaFoldDB" id="A0A3N2CPR6"/>
<organism evidence="3 4">
    <name type="scientific">Nocardioides aurantiacus</name>
    <dbReference type="NCBI Taxonomy" id="86796"/>
    <lineage>
        <taxon>Bacteria</taxon>
        <taxon>Bacillati</taxon>
        <taxon>Actinomycetota</taxon>
        <taxon>Actinomycetes</taxon>
        <taxon>Propionibacteriales</taxon>
        <taxon>Nocardioidaceae</taxon>
        <taxon>Nocardioides</taxon>
    </lineage>
</organism>
<dbReference type="GO" id="GO:0051213">
    <property type="term" value="F:dioxygenase activity"/>
    <property type="evidence" value="ECO:0007669"/>
    <property type="project" value="UniProtKB-KW"/>
</dbReference>
<keyword evidence="3" id="KW-0223">Dioxygenase</keyword>
<proteinExistence type="inferred from homology"/>
<dbReference type="UniPathway" id="UPA00088"/>
<dbReference type="EC" id="4.2.1.118" evidence="1"/>
<comment type="function">
    <text evidence="1">Catalyzes the conversion of 3-dehydroshikimate to protocatechuate (3,4-dihydroxybenzoate), a common intermediate of quinate and shikimate degradation pathways.</text>
</comment>
<accession>A0A3N2CPR6</accession>
<dbReference type="InterPro" id="IPR037523">
    <property type="entry name" value="VOC_core"/>
</dbReference>
<dbReference type="GO" id="GO:0046872">
    <property type="term" value="F:metal ion binding"/>
    <property type="evidence" value="ECO:0007669"/>
    <property type="project" value="UniProtKB-UniRule"/>
</dbReference>
<protein>
    <recommendedName>
        <fullName evidence="1">3-dehydroshikimate dehydratase</fullName>
        <shortName evidence="1">DSD</shortName>
        <ecNumber evidence="1">4.2.1.118</ecNumber>
    </recommendedName>
</protein>
<keyword evidence="1" id="KW-0479">Metal-binding</keyword>
<feature type="binding site" evidence="1">
    <location>
        <position position="239"/>
    </location>
    <ligand>
        <name>a divalent metal cation</name>
        <dbReference type="ChEBI" id="CHEBI:60240"/>
        <note>catalytic</note>
    </ligand>
</feature>
<gene>
    <name evidence="3" type="ORF">EDD33_0242</name>
</gene>
<dbReference type="InterPro" id="IPR013022">
    <property type="entry name" value="Xyl_isomerase-like_TIM-brl"/>
</dbReference>
<evidence type="ECO:0000259" key="2">
    <source>
        <dbReference type="PROSITE" id="PS51819"/>
    </source>
</evidence>
<feature type="binding site" evidence="1">
    <location>
        <position position="191"/>
    </location>
    <ligand>
        <name>a divalent metal cation</name>
        <dbReference type="ChEBI" id="CHEBI:60240"/>
        <note>catalytic</note>
    </ligand>
</feature>
<dbReference type="Pfam" id="PF14696">
    <property type="entry name" value="Glyoxalase_5"/>
    <property type="match status" value="1"/>
</dbReference>
<dbReference type="SUPFAM" id="SSF51658">
    <property type="entry name" value="Xylose isomerase-like"/>
    <property type="match status" value="1"/>
</dbReference>
<dbReference type="EMBL" id="RKHO01000001">
    <property type="protein sequence ID" value="ROR89418.1"/>
    <property type="molecule type" value="Genomic_DNA"/>
</dbReference>
<evidence type="ECO:0000256" key="1">
    <source>
        <dbReference type="HAMAP-Rule" id="MF_02238"/>
    </source>
</evidence>
<sequence length="610" mass="64949">MRTGVATLSLSGRLVDKLHAAATAGFDGVEVFDNDLIGCPLSPAEVARLAADLGLTIDLFQPVRDAAGVAPDAWPATRRRVVAKLEVARELGAPVVLLCSHVGAGSVDDPDLTASQLAELGDEAAGRGLVLAYEALAWGRHVNRLAQAWDVVRRADHAAVTVAVDTFHVLARGDDATALDGVPGERIGFLQVADAPLKQMDVLEWSRHFRCFPGQGMLDVTGVVAATLEAGYRGPVSLEVFSDVVRESDQAVTARDAYRSLVFLADELAARLTGPAAALVEPAPPAPERVGLAFLEVADPTGDPALEALLRGLGLTRVGRHRSKPVQWWRQGEAHVVVNQTPGTDPRAHAVGLATPRVDTVAARAEALLWPEVDRTRGAGEALLPGITTPGETHLFLSADPGAPDHWQDDFVVEDEPATEGRWTGLDHVGLAVPPRRLDEEIGFLRTVLGLEAAPVEEFWEPQGRLRSRALEPRHGGARIVVNVAEGPDGGAVDPVVGVTQAAFACTDLLAEVRALRQRGVRLMQVPDNYYVDVAARTGLDADRVAELREHQVLCDRVGDGDAGAAELLHVYTDVLATGFYVELLERRGGYAGYGSANTQVRLAVQRGPA</sequence>
<comment type="caution">
    <text evidence="1">Lacks conserved residue(s) required for the propagation of feature annotation.</text>
</comment>
<comment type="caution">
    <text evidence="3">The sequence shown here is derived from an EMBL/GenBank/DDBJ whole genome shotgun (WGS) entry which is preliminary data.</text>
</comment>
<keyword evidence="3" id="KW-0560">Oxidoreductase</keyword>
<reference evidence="3 4" key="1">
    <citation type="submission" date="2018-11" db="EMBL/GenBank/DDBJ databases">
        <title>Sequencing the genomes of 1000 actinobacteria strains.</title>
        <authorList>
            <person name="Klenk H.-P."/>
        </authorList>
    </citation>
    <scope>NUCLEOTIDE SEQUENCE [LARGE SCALE GENOMIC DNA]</scope>
    <source>
        <strain evidence="3 4">DSM 12652</strain>
    </source>
</reference>
<dbReference type="RefSeq" id="WP_123388780.1">
    <property type="nucleotide sequence ID" value="NZ_RKHO01000001.1"/>
</dbReference>
<dbReference type="HAMAP" id="MF_02238">
    <property type="entry name" value="DSD"/>
    <property type="match status" value="1"/>
</dbReference>
<dbReference type="Pfam" id="PF01261">
    <property type="entry name" value="AP_endonuc_2"/>
    <property type="match status" value="1"/>
</dbReference>
<keyword evidence="3" id="KW-0670">Pyruvate</keyword>
<dbReference type="Gene3D" id="3.20.20.150">
    <property type="entry name" value="Divalent-metal-dependent TIM barrel enzymes"/>
    <property type="match status" value="1"/>
</dbReference>
<dbReference type="GO" id="GO:0046279">
    <property type="term" value="P:3,4-dihydroxybenzoate biosynthetic process"/>
    <property type="evidence" value="ECO:0007669"/>
    <property type="project" value="UniProtKB-UniRule"/>
</dbReference>
<dbReference type="InterPro" id="IPR036237">
    <property type="entry name" value="Xyl_isomerase-like_sf"/>
</dbReference>
<feature type="binding site" evidence="1">
    <location>
        <position position="165"/>
    </location>
    <ligand>
        <name>a divalent metal cation</name>
        <dbReference type="ChEBI" id="CHEBI:60240"/>
        <note>catalytic</note>
    </ligand>
</feature>
<dbReference type="InterPro" id="IPR029068">
    <property type="entry name" value="Glyas_Bleomycin-R_OHBP_Dase"/>
</dbReference>